<accession>A0A1Q3CJ10</accession>
<feature type="non-terminal residue" evidence="2">
    <location>
        <position position="1"/>
    </location>
</feature>
<dbReference type="OrthoDB" id="1622315at2759"/>
<name>A0A1Q3CJ10_CEPFO</name>
<protein>
    <submittedName>
        <fullName evidence="2">Zf-RVT domain-containing protein</fullName>
    </submittedName>
</protein>
<dbReference type="InParanoid" id="A0A1Q3CJ10"/>
<keyword evidence="3" id="KW-1185">Reference proteome</keyword>
<proteinExistence type="predicted"/>
<dbReference type="InterPro" id="IPR026960">
    <property type="entry name" value="RVT-Znf"/>
</dbReference>
<dbReference type="PANTHER" id="PTHR33116">
    <property type="entry name" value="REVERSE TRANSCRIPTASE ZINC-BINDING DOMAIN-CONTAINING PROTEIN-RELATED-RELATED"/>
    <property type="match status" value="1"/>
</dbReference>
<dbReference type="PANTHER" id="PTHR33116:SF78">
    <property type="entry name" value="OS12G0587133 PROTEIN"/>
    <property type="match status" value="1"/>
</dbReference>
<feature type="non-terminal residue" evidence="2">
    <location>
        <position position="142"/>
    </location>
</feature>
<organism evidence="2 3">
    <name type="scientific">Cephalotus follicularis</name>
    <name type="common">Albany pitcher plant</name>
    <dbReference type="NCBI Taxonomy" id="3775"/>
    <lineage>
        <taxon>Eukaryota</taxon>
        <taxon>Viridiplantae</taxon>
        <taxon>Streptophyta</taxon>
        <taxon>Embryophyta</taxon>
        <taxon>Tracheophyta</taxon>
        <taxon>Spermatophyta</taxon>
        <taxon>Magnoliopsida</taxon>
        <taxon>eudicotyledons</taxon>
        <taxon>Gunneridae</taxon>
        <taxon>Pentapetalae</taxon>
        <taxon>rosids</taxon>
        <taxon>fabids</taxon>
        <taxon>Oxalidales</taxon>
        <taxon>Cephalotaceae</taxon>
        <taxon>Cephalotus</taxon>
    </lineage>
</organism>
<dbReference type="Pfam" id="PF13966">
    <property type="entry name" value="zf-RVT"/>
    <property type="match status" value="1"/>
</dbReference>
<comment type="caution">
    <text evidence="2">The sequence shown here is derived from an EMBL/GenBank/DDBJ whole genome shotgun (WGS) entry which is preliminary data.</text>
</comment>
<reference evidence="3" key="1">
    <citation type="submission" date="2016-04" db="EMBL/GenBank/DDBJ databases">
        <title>Cephalotus genome sequencing.</title>
        <authorList>
            <person name="Fukushima K."/>
            <person name="Hasebe M."/>
            <person name="Fang X."/>
        </authorList>
    </citation>
    <scope>NUCLEOTIDE SEQUENCE [LARGE SCALE GENOMIC DNA]</scope>
    <source>
        <strain evidence="3">cv. St1</strain>
    </source>
</reference>
<evidence type="ECO:0000259" key="1">
    <source>
        <dbReference type="Pfam" id="PF13966"/>
    </source>
</evidence>
<evidence type="ECO:0000313" key="2">
    <source>
        <dbReference type="EMBL" id="GAV80063.1"/>
    </source>
</evidence>
<dbReference type="Proteomes" id="UP000187406">
    <property type="component" value="Unassembled WGS sequence"/>
</dbReference>
<gene>
    <name evidence="2" type="ORF">CFOL_v3_23525</name>
</gene>
<feature type="domain" description="Reverse transcriptase zinc-binding" evidence="1">
    <location>
        <begin position="1"/>
        <end position="85"/>
    </location>
</feature>
<dbReference type="EMBL" id="BDDD01002110">
    <property type="protein sequence ID" value="GAV80063.1"/>
    <property type="molecule type" value="Genomic_DNA"/>
</dbReference>
<sequence>FSTKRACESIRASVPPVGWSKLVWHPVCISKHAFCLWLAILGALKTLDKLAHLGILPSAGCLFNYGDNEIVDHLLFACPYTQHIWTEILSKCNIHQHILAWSEEVQWMADHERGNKLPQTSRKLAIGATVYHIWKERNRRSF</sequence>
<evidence type="ECO:0000313" key="3">
    <source>
        <dbReference type="Proteomes" id="UP000187406"/>
    </source>
</evidence>
<dbReference type="AlphaFoldDB" id="A0A1Q3CJ10"/>